<accession>A0A9W8XBL7</accession>
<protein>
    <submittedName>
        <fullName evidence="1">Uncharacterized protein</fullName>
    </submittedName>
</protein>
<evidence type="ECO:0000313" key="1">
    <source>
        <dbReference type="EMBL" id="KAJ4345550.1"/>
    </source>
</evidence>
<dbReference type="EMBL" id="JAPEUX010000009">
    <property type="protein sequence ID" value="KAJ4345550.1"/>
    <property type="molecule type" value="Genomic_DNA"/>
</dbReference>
<dbReference type="AlphaFoldDB" id="A0A9W8XBL7"/>
<sequence>MKGVLAISSGNSIYVASCLLQDPCAQSSNKTIERVVGNLGKTGMCLLVCPATPQVRSVYDDIRLVNHYHFDGKEEDCFGETSLHLSFTEWQLPIDVGSRGNRDVEASYIEAAIGLYDKSKWVADLKILDVFNPQLCRIVPECREHRSGQDIPTTKIFEFVSIDSWEELLDSPTEVGVVRARGNWQARLAAAALAIQLGHETRIVPDGLCWLCCLALQNLPDTKMTDYQDAHMADDGIGHVERLFDDEGSDSETEDVVATLMEKAAKKGDEQNGWSSDHAQGGLAVDRNIVYIV</sequence>
<dbReference type="Proteomes" id="UP001140513">
    <property type="component" value="Unassembled WGS sequence"/>
</dbReference>
<dbReference type="RefSeq" id="XP_056065714.1">
    <property type="nucleotide sequence ID" value="XM_056220411.1"/>
</dbReference>
<keyword evidence="2" id="KW-1185">Reference proteome</keyword>
<organism evidence="1 2">
    <name type="scientific">Didymosphaeria variabile</name>
    <dbReference type="NCBI Taxonomy" id="1932322"/>
    <lineage>
        <taxon>Eukaryota</taxon>
        <taxon>Fungi</taxon>
        <taxon>Dikarya</taxon>
        <taxon>Ascomycota</taxon>
        <taxon>Pezizomycotina</taxon>
        <taxon>Dothideomycetes</taxon>
        <taxon>Pleosporomycetidae</taxon>
        <taxon>Pleosporales</taxon>
        <taxon>Massarineae</taxon>
        <taxon>Didymosphaeriaceae</taxon>
        <taxon>Didymosphaeria</taxon>
    </lineage>
</organism>
<name>A0A9W8XBL7_9PLEO</name>
<dbReference type="GeneID" id="80915213"/>
<proteinExistence type="predicted"/>
<dbReference type="OrthoDB" id="5354164at2759"/>
<comment type="caution">
    <text evidence="1">The sequence shown here is derived from an EMBL/GenBank/DDBJ whole genome shotgun (WGS) entry which is preliminary data.</text>
</comment>
<evidence type="ECO:0000313" key="2">
    <source>
        <dbReference type="Proteomes" id="UP001140513"/>
    </source>
</evidence>
<gene>
    <name evidence="1" type="ORF">N0V89_011683</name>
</gene>
<reference evidence="1" key="1">
    <citation type="submission" date="2022-10" db="EMBL/GenBank/DDBJ databases">
        <title>Tapping the CABI collections for fungal endophytes: first genome assemblies for Collariella, Neodidymelliopsis, Ascochyta clinopodiicola, Didymella pomorum, Didymosphaeria variabile, Neocosmospora piperis and Neocucurbitaria cava.</title>
        <authorList>
            <person name="Hill R."/>
        </authorList>
    </citation>
    <scope>NUCLEOTIDE SEQUENCE</scope>
    <source>
        <strain evidence="1">IMI 356815</strain>
    </source>
</reference>